<dbReference type="Proteomes" id="UP000835052">
    <property type="component" value="Unassembled WGS sequence"/>
</dbReference>
<sequence>MIWICLILLPLALGQFCPLTTTVPTSQMTPISVYRSQNAITTTNTDPKYRILPDTVDLATISENTVADNAVNTNMYPYNTLSSAIVNGIDTTTNYAKINGESAYTIPTTTLGVNSQINNGQCPSSCLLQLTAFEDPTYSSILHERASFYPAPPYPAFIPAGYRRLYEGMNMTCSPVLNRCGATVPVYRHYRLVPGAIHHAYSLRDATVIPGFAREPAPLCYVWGQYNGLG</sequence>
<protein>
    <submittedName>
        <fullName evidence="1">Uncharacterized protein</fullName>
    </submittedName>
</protein>
<evidence type="ECO:0000313" key="2">
    <source>
        <dbReference type="Proteomes" id="UP000835052"/>
    </source>
</evidence>
<proteinExistence type="predicted"/>
<dbReference type="AlphaFoldDB" id="A0A8S1H9T8"/>
<dbReference type="EMBL" id="CAJGYM010000012">
    <property type="protein sequence ID" value="CAD6189790.1"/>
    <property type="molecule type" value="Genomic_DNA"/>
</dbReference>
<keyword evidence="2" id="KW-1185">Reference proteome</keyword>
<reference evidence="1" key="1">
    <citation type="submission" date="2020-10" db="EMBL/GenBank/DDBJ databases">
        <authorList>
            <person name="Kikuchi T."/>
        </authorList>
    </citation>
    <scope>NUCLEOTIDE SEQUENCE</scope>
    <source>
        <strain evidence="1">NKZ352</strain>
    </source>
</reference>
<organism evidence="1 2">
    <name type="scientific">Caenorhabditis auriculariae</name>
    <dbReference type="NCBI Taxonomy" id="2777116"/>
    <lineage>
        <taxon>Eukaryota</taxon>
        <taxon>Metazoa</taxon>
        <taxon>Ecdysozoa</taxon>
        <taxon>Nematoda</taxon>
        <taxon>Chromadorea</taxon>
        <taxon>Rhabditida</taxon>
        <taxon>Rhabditina</taxon>
        <taxon>Rhabditomorpha</taxon>
        <taxon>Rhabditoidea</taxon>
        <taxon>Rhabditidae</taxon>
        <taxon>Peloderinae</taxon>
        <taxon>Caenorhabditis</taxon>
    </lineage>
</organism>
<evidence type="ECO:0000313" key="1">
    <source>
        <dbReference type="EMBL" id="CAD6189790.1"/>
    </source>
</evidence>
<dbReference type="OrthoDB" id="5866184at2759"/>
<accession>A0A8S1H9T8</accession>
<gene>
    <name evidence="1" type="ORF">CAUJ_LOCUS5709</name>
</gene>
<comment type="caution">
    <text evidence="1">The sequence shown here is derived from an EMBL/GenBank/DDBJ whole genome shotgun (WGS) entry which is preliminary data.</text>
</comment>
<name>A0A8S1H9T8_9PELO</name>